<accession>A0A7I8VT73</accession>
<comment type="subcellular location">
    <subcellularLocation>
        <location evidence="1 6">Nucleus</location>
    </subcellularLocation>
</comment>
<feature type="compositionally biased region" description="Polar residues" evidence="7">
    <location>
        <begin position="142"/>
        <end position="153"/>
    </location>
</feature>
<dbReference type="AlphaFoldDB" id="A0A7I8VT73"/>
<dbReference type="GO" id="GO:0006357">
    <property type="term" value="P:regulation of transcription by RNA polymerase II"/>
    <property type="evidence" value="ECO:0007669"/>
    <property type="project" value="InterPro"/>
</dbReference>
<evidence type="ECO:0000256" key="3">
    <source>
        <dbReference type="ARBA" id="ARBA00023015"/>
    </source>
</evidence>
<sequence>MQRLNPDQLLNMTGIEYFLLHIQAPILYVIRKGNRQSSSHINTICDYYIINGSVYQAPDLCSIVNSRLLNSTHSLLSAFEEVKSYSRYHPSVGYWWQFKNDTSQSLKKKLAKNNDPVGSFFQRQKVDALLTEHAKKFPIKARSQNENIQNDTAQIDKKSQDHGKPQTSDPSMPPPGKKPKIAH</sequence>
<dbReference type="InterPro" id="IPR038566">
    <property type="entry name" value="Mediator_Med6_sf"/>
</dbReference>
<evidence type="ECO:0000256" key="7">
    <source>
        <dbReference type="SAM" id="MobiDB-lite"/>
    </source>
</evidence>
<feature type="region of interest" description="Disordered" evidence="7">
    <location>
        <begin position="140"/>
        <end position="183"/>
    </location>
</feature>
<keyword evidence="4 6" id="KW-0804">Transcription</keyword>
<protein>
    <recommendedName>
        <fullName evidence="6">Mediator of RNA polymerase II transcription subunit 6</fullName>
    </recommendedName>
    <alternativeName>
        <fullName evidence="6">Mediator complex subunit 6</fullName>
    </alternativeName>
</protein>
<dbReference type="Proteomes" id="UP000549394">
    <property type="component" value="Unassembled WGS sequence"/>
</dbReference>
<evidence type="ECO:0000256" key="5">
    <source>
        <dbReference type="ARBA" id="ARBA00023242"/>
    </source>
</evidence>
<organism evidence="8 9">
    <name type="scientific">Dimorphilus gyrociliatus</name>
    <dbReference type="NCBI Taxonomy" id="2664684"/>
    <lineage>
        <taxon>Eukaryota</taxon>
        <taxon>Metazoa</taxon>
        <taxon>Spiralia</taxon>
        <taxon>Lophotrochozoa</taxon>
        <taxon>Annelida</taxon>
        <taxon>Polychaeta</taxon>
        <taxon>Polychaeta incertae sedis</taxon>
        <taxon>Dinophilidae</taxon>
        <taxon>Dimorphilus</taxon>
    </lineage>
</organism>
<dbReference type="OrthoDB" id="344220at2759"/>
<dbReference type="Gene3D" id="3.10.450.580">
    <property type="entry name" value="Mediator complex, subunit Med6"/>
    <property type="match status" value="1"/>
</dbReference>
<keyword evidence="5 6" id="KW-0539">Nucleus</keyword>
<evidence type="ECO:0000256" key="1">
    <source>
        <dbReference type="ARBA" id="ARBA00004123"/>
    </source>
</evidence>
<dbReference type="GO" id="GO:0003712">
    <property type="term" value="F:transcription coregulator activity"/>
    <property type="evidence" value="ECO:0007669"/>
    <property type="project" value="InterPro"/>
</dbReference>
<evidence type="ECO:0000313" key="8">
    <source>
        <dbReference type="EMBL" id="CAD5118924.1"/>
    </source>
</evidence>
<evidence type="ECO:0000256" key="2">
    <source>
        <dbReference type="ARBA" id="ARBA00007526"/>
    </source>
</evidence>
<dbReference type="PANTHER" id="PTHR13104">
    <property type="entry name" value="MED-6-RELATED"/>
    <property type="match status" value="1"/>
</dbReference>
<dbReference type="EMBL" id="CAJFCJ010000009">
    <property type="protein sequence ID" value="CAD5118924.1"/>
    <property type="molecule type" value="Genomic_DNA"/>
</dbReference>
<evidence type="ECO:0000256" key="4">
    <source>
        <dbReference type="ARBA" id="ARBA00023163"/>
    </source>
</evidence>
<reference evidence="8 9" key="1">
    <citation type="submission" date="2020-08" db="EMBL/GenBank/DDBJ databases">
        <authorList>
            <person name="Hejnol A."/>
        </authorList>
    </citation>
    <scope>NUCLEOTIDE SEQUENCE [LARGE SCALE GENOMIC DNA]</scope>
</reference>
<comment type="subunit">
    <text evidence="6">Component of the Mediator complex.</text>
</comment>
<comment type="similarity">
    <text evidence="2 6">Belongs to the Mediator complex subunit 6 family.</text>
</comment>
<keyword evidence="9" id="KW-1185">Reference proteome</keyword>
<comment type="caution">
    <text evidence="8">The sequence shown here is derived from an EMBL/GenBank/DDBJ whole genome shotgun (WGS) entry which is preliminary data.</text>
</comment>
<dbReference type="GO" id="GO:0016592">
    <property type="term" value="C:mediator complex"/>
    <property type="evidence" value="ECO:0007669"/>
    <property type="project" value="InterPro"/>
</dbReference>
<gene>
    <name evidence="6" type="primary">MED6</name>
    <name evidence="8" type="ORF">DGYR_LOCUS7226</name>
</gene>
<dbReference type="InterPro" id="IPR007018">
    <property type="entry name" value="Mediator_Med6"/>
</dbReference>
<comment type="function">
    <text evidence="6">Component of the Mediator complex, a coactivator involved in the regulated transcription of nearly all RNA polymerase II-dependent genes. Mediator functions as a bridge to convey information from gene-specific regulatory proteins to the basal RNA polymerase II transcription machinery. Mediator is recruited to promoters by direct interactions with regulatory proteins and serves as a scaffold for the assembly of a functional preinitiation complex with RNA polymerase II and the general transcription factors.</text>
</comment>
<proteinExistence type="inferred from homology"/>
<name>A0A7I8VT73_9ANNE</name>
<dbReference type="Pfam" id="PF04934">
    <property type="entry name" value="Med6"/>
    <property type="match status" value="1"/>
</dbReference>
<feature type="compositionally biased region" description="Basic and acidic residues" evidence="7">
    <location>
        <begin position="154"/>
        <end position="164"/>
    </location>
</feature>
<evidence type="ECO:0000256" key="6">
    <source>
        <dbReference type="RuleBase" id="RU364143"/>
    </source>
</evidence>
<evidence type="ECO:0000313" key="9">
    <source>
        <dbReference type="Proteomes" id="UP000549394"/>
    </source>
</evidence>
<keyword evidence="3 6" id="KW-0805">Transcription regulation</keyword>
<keyword evidence="6" id="KW-0010">Activator</keyword>